<dbReference type="EMBL" id="CP061839">
    <property type="protein sequence ID" value="QOW61662.1"/>
    <property type="molecule type" value="Genomic_DNA"/>
</dbReference>
<dbReference type="HAMAP" id="MF_01147">
    <property type="entry name" value="Lgt"/>
    <property type="match status" value="1"/>
</dbReference>
<feature type="transmembrane region" description="Helical" evidence="7">
    <location>
        <begin position="67"/>
        <end position="87"/>
    </location>
</feature>
<feature type="transmembrane region" description="Helical" evidence="7">
    <location>
        <begin position="22"/>
        <end position="40"/>
    </location>
</feature>
<comment type="catalytic activity">
    <reaction evidence="7">
        <text>L-cysteinyl-[prolipoprotein] + a 1,2-diacyl-sn-glycero-3-phospho-(1'-sn-glycerol) = an S-1,2-diacyl-sn-glyceryl-L-cysteinyl-[prolipoprotein] + sn-glycerol 1-phosphate + H(+)</text>
        <dbReference type="Rhea" id="RHEA:56712"/>
        <dbReference type="Rhea" id="RHEA-COMP:14679"/>
        <dbReference type="Rhea" id="RHEA-COMP:14680"/>
        <dbReference type="ChEBI" id="CHEBI:15378"/>
        <dbReference type="ChEBI" id="CHEBI:29950"/>
        <dbReference type="ChEBI" id="CHEBI:57685"/>
        <dbReference type="ChEBI" id="CHEBI:64716"/>
        <dbReference type="ChEBI" id="CHEBI:140658"/>
        <dbReference type="EC" id="2.5.1.145"/>
    </reaction>
</comment>
<evidence type="ECO:0000256" key="1">
    <source>
        <dbReference type="ARBA" id="ARBA00007150"/>
    </source>
</evidence>
<dbReference type="AlphaFoldDB" id="A0A7S6WR29"/>
<feature type="transmembrane region" description="Helical" evidence="7">
    <location>
        <begin position="251"/>
        <end position="269"/>
    </location>
</feature>
<name>A0A7S6WR29_9SPIR</name>
<feature type="transmembrane region" description="Helical" evidence="7">
    <location>
        <begin position="227"/>
        <end position="244"/>
    </location>
</feature>
<dbReference type="Proteomes" id="UP000593915">
    <property type="component" value="Chromosome"/>
</dbReference>
<dbReference type="PANTHER" id="PTHR30589">
    <property type="entry name" value="PROLIPOPROTEIN DIACYLGLYCERYL TRANSFERASE"/>
    <property type="match status" value="1"/>
</dbReference>
<feature type="transmembrane region" description="Helical" evidence="7">
    <location>
        <begin position="303"/>
        <end position="324"/>
    </location>
</feature>
<keyword evidence="5 7" id="KW-1133">Transmembrane helix</keyword>
<comment type="function">
    <text evidence="7">Catalyzes the transfer of the diacylglyceryl group from phosphatidylglycerol to the sulfhydryl group of the N-terminal cysteine of a prolipoprotein, the first step in the formation of mature lipoproteins.</text>
</comment>
<sequence>MILAIKYPQWLKPEIIPGFPLLRWYGLMYLFAFMTAYFLYRYQVKKGEFEKYSGSVKTMSQEDVIDVFFWGIAGLLLGARIFGTLVYNYEEYLPRPWLIFWPFMEDASGKWVFTGFQGISYHGGFIGGFLGVLLWAKKNKFNFAAVADLMAVSIPLGYTFGRFGNFANGELYGRITTSGIGMIFPQVPESDKFFLGEEWVRAFAEKAGIAVQEGASIINLPRHPSQLYEAFFEGIVLWAILWFLRKKKPFNGFLVCVYTLGYGLFRFFIEYFRQPDANMGYKISASGSTNIYIYESWKNISTGQIFCFIMIAGSIIAMAVLAVLNKKSKNNG</sequence>
<evidence type="ECO:0000256" key="3">
    <source>
        <dbReference type="ARBA" id="ARBA00022679"/>
    </source>
</evidence>
<dbReference type="EC" id="2.5.1.145" evidence="7"/>
<dbReference type="UniPathway" id="UPA00664"/>
<reference evidence="8 9" key="1">
    <citation type="submission" date="2020-09" db="EMBL/GenBank/DDBJ databases">
        <title>Characterization of Treponema spp. from bovine digital dermatitis in Korea.</title>
        <authorList>
            <person name="Espiritu H.M."/>
            <person name="Cho Y.I."/>
            <person name="Mamuad L."/>
        </authorList>
    </citation>
    <scope>NUCLEOTIDE SEQUENCE [LARGE SCALE GENOMIC DNA]</scope>
    <source>
        <strain evidence="8 9">KS1</strain>
    </source>
</reference>
<keyword evidence="6 7" id="KW-0472">Membrane</keyword>
<keyword evidence="4 7" id="KW-0812">Transmembrane</keyword>
<dbReference type="RefSeq" id="WP_029409786.1">
    <property type="nucleotide sequence ID" value="NZ_CP045670.1"/>
</dbReference>
<dbReference type="GO" id="GO:0005886">
    <property type="term" value="C:plasma membrane"/>
    <property type="evidence" value="ECO:0007669"/>
    <property type="project" value="UniProtKB-SubCell"/>
</dbReference>
<keyword evidence="8" id="KW-0449">Lipoprotein</keyword>
<comment type="subcellular location">
    <subcellularLocation>
        <location evidence="7">Cell membrane</location>
        <topology evidence="7">Multi-pass membrane protein</topology>
    </subcellularLocation>
</comment>
<evidence type="ECO:0000256" key="4">
    <source>
        <dbReference type="ARBA" id="ARBA00022692"/>
    </source>
</evidence>
<feature type="transmembrane region" description="Helical" evidence="7">
    <location>
        <begin position="119"/>
        <end position="136"/>
    </location>
</feature>
<organism evidence="8 9">
    <name type="scientific">Treponema pedis</name>
    <dbReference type="NCBI Taxonomy" id="409322"/>
    <lineage>
        <taxon>Bacteria</taxon>
        <taxon>Pseudomonadati</taxon>
        <taxon>Spirochaetota</taxon>
        <taxon>Spirochaetia</taxon>
        <taxon>Spirochaetales</taxon>
        <taxon>Treponemataceae</taxon>
        <taxon>Treponema</taxon>
    </lineage>
</organism>
<dbReference type="NCBIfam" id="TIGR00544">
    <property type="entry name" value="lgt"/>
    <property type="match status" value="1"/>
</dbReference>
<evidence type="ECO:0000256" key="6">
    <source>
        <dbReference type="ARBA" id="ARBA00023136"/>
    </source>
</evidence>
<comment type="similarity">
    <text evidence="1 7">Belongs to the Lgt family.</text>
</comment>
<feature type="binding site" evidence="7">
    <location>
        <position position="162"/>
    </location>
    <ligand>
        <name>a 1,2-diacyl-sn-glycero-3-phospho-(1'-sn-glycerol)</name>
        <dbReference type="ChEBI" id="CHEBI:64716"/>
    </ligand>
</feature>
<evidence type="ECO:0000256" key="7">
    <source>
        <dbReference type="HAMAP-Rule" id="MF_01147"/>
    </source>
</evidence>
<keyword evidence="3 7" id="KW-0808">Transferase</keyword>
<dbReference type="GO" id="GO:0008961">
    <property type="term" value="F:phosphatidylglycerol-prolipoprotein diacylglyceryl transferase activity"/>
    <property type="evidence" value="ECO:0007669"/>
    <property type="project" value="UniProtKB-UniRule"/>
</dbReference>
<accession>A0A7S6WR29</accession>
<evidence type="ECO:0000313" key="9">
    <source>
        <dbReference type="Proteomes" id="UP000593915"/>
    </source>
</evidence>
<dbReference type="GO" id="GO:0042158">
    <property type="term" value="P:lipoprotein biosynthetic process"/>
    <property type="evidence" value="ECO:0007669"/>
    <property type="project" value="UniProtKB-UniRule"/>
</dbReference>
<feature type="transmembrane region" description="Helical" evidence="7">
    <location>
        <begin position="143"/>
        <end position="161"/>
    </location>
</feature>
<protein>
    <recommendedName>
        <fullName evidence="7">Phosphatidylglycerol--prolipoprotein diacylglyceryl transferase</fullName>
        <ecNumber evidence="7">2.5.1.145</ecNumber>
    </recommendedName>
</protein>
<gene>
    <name evidence="7" type="primary">lgt</name>
    <name evidence="8" type="ORF">IFE08_04610</name>
</gene>
<evidence type="ECO:0000256" key="5">
    <source>
        <dbReference type="ARBA" id="ARBA00022989"/>
    </source>
</evidence>
<dbReference type="InterPro" id="IPR001640">
    <property type="entry name" value="Lgt"/>
</dbReference>
<dbReference type="PROSITE" id="PS01311">
    <property type="entry name" value="LGT"/>
    <property type="match status" value="1"/>
</dbReference>
<proteinExistence type="inferred from homology"/>
<comment type="pathway">
    <text evidence="7">Protein modification; lipoprotein biosynthesis (diacylglyceryl transfer).</text>
</comment>
<dbReference type="Pfam" id="PF01790">
    <property type="entry name" value="LGT"/>
    <property type="match status" value="1"/>
</dbReference>
<dbReference type="PANTHER" id="PTHR30589:SF0">
    <property type="entry name" value="PHOSPHATIDYLGLYCEROL--PROLIPOPROTEIN DIACYLGLYCERYL TRANSFERASE"/>
    <property type="match status" value="1"/>
</dbReference>
<evidence type="ECO:0000313" key="8">
    <source>
        <dbReference type="EMBL" id="QOW61662.1"/>
    </source>
</evidence>
<keyword evidence="2 7" id="KW-1003">Cell membrane</keyword>
<evidence type="ECO:0000256" key="2">
    <source>
        <dbReference type="ARBA" id="ARBA00022475"/>
    </source>
</evidence>